<evidence type="ECO:0000313" key="1">
    <source>
        <dbReference type="EMBL" id="CAK7333967.1"/>
    </source>
</evidence>
<protein>
    <submittedName>
        <fullName evidence="1">Uncharacterized protein</fullName>
    </submittedName>
</protein>
<sequence length="68" mass="7160">AACSAGAASHSVLLSPTSMEGSLVRREGLSLHLLLFMRLLIRLAEELSKTGVLRGCPLGVGGDNKGWR</sequence>
<reference evidence="1 2" key="1">
    <citation type="submission" date="2024-01" db="EMBL/GenBank/DDBJ databases">
        <authorList>
            <person name="Waweru B."/>
        </authorList>
    </citation>
    <scope>NUCLEOTIDE SEQUENCE [LARGE SCALE GENOMIC DNA]</scope>
</reference>
<evidence type="ECO:0000313" key="2">
    <source>
        <dbReference type="Proteomes" id="UP001314170"/>
    </source>
</evidence>
<feature type="non-terminal residue" evidence="1">
    <location>
        <position position="1"/>
    </location>
</feature>
<accession>A0AAV1RG30</accession>
<comment type="caution">
    <text evidence="1">The sequence shown here is derived from an EMBL/GenBank/DDBJ whole genome shotgun (WGS) entry which is preliminary data.</text>
</comment>
<dbReference type="EMBL" id="CAWUPB010000936">
    <property type="protein sequence ID" value="CAK7333967.1"/>
    <property type="molecule type" value="Genomic_DNA"/>
</dbReference>
<proteinExistence type="predicted"/>
<dbReference type="Proteomes" id="UP001314170">
    <property type="component" value="Unassembled WGS sequence"/>
</dbReference>
<dbReference type="AlphaFoldDB" id="A0AAV1RG30"/>
<name>A0AAV1RG30_9ROSI</name>
<keyword evidence="2" id="KW-1185">Reference proteome</keyword>
<organism evidence="1 2">
    <name type="scientific">Dovyalis caffra</name>
    <dbReference type="NCBI Taxonomy" id="77055"/>
    <lineage>
        <taxon>Eukaryota</taxon>
        <taxon>Viridiplantae</taxon>
        <taxon>Streptophyta</taxon>
        <taxon>Embryophyta</taxon>
        <taxon>Tracheophyta</taxon>
        <taxon>Spermatophyta</taxon>
        <taxon>Magnoliopsida</taxon>
        <taxon>eudicotyledons</taxon>
        <taxon>Gunneridae</taxon>
        <taxon>Pentapetalae</taxon>
        <taxon>rosids</taxon>
        <taxon>fabids</taxon>
        <taxon>Malpighiales</taxon>
        <taxon>Salicaceae</taxon>
        <taxon>Flacourtieae</taxon>
        <taxon>Dovyalis</taxon>
    </lineage>
</organism>
<gene>
    <name evidence="1" type="ORF">DCAF_LOCUS9711</name>
</gene>